<dbReference type="Gene3D" id="1.10.630.10">
    <property type="entry name" value="Cytochrome P450"/>
    <property type="match status" value="1"/>
</dbReference>
<proteinExistence type="inferred from homology"/>
<accession>A0AAV5L9J5</accession>
<comment type="caution">
    <text evidence="5">The sequence shown here is derived from an EMBL/GenBank/DDBJ whole genome shotgun (WGS) entry which is preliminary data.</text>
</comment>
<dbReference type="Proteomes" id="UP001054252">
    <property type="component" value="Unassembled WGS sequence"/>
</dbReference>
<dbReference type="EMBL" id="BPVZ01000102">
    <property type="protein sequence ID" value="GKV33827.1"/>
    <property type="molecule type" value="Genomic_DNA"/>
</dbReference>
<evidence type="ECO:0008006" key="7">
    <source>
        <dbReference type="Google" id="ProtNLM"/>
    </source>
</evidence>
<keyword evidence="2" id="KW-0479">Metal-binding</keyword>
<evidence type="ECO:0000256" key="4">
    <source>
        <dbReference type="SAM" id="Phobius"/>
    </source>
</evidence>
<keyword evidence="4" id="KW-0812">Transmembrane</keyword>
<dbReference type="PANTHER" id="PTHR47955">
    <property type="entry name" value="CYTOCHROME P450 FAMILY 71 PROTEIN"/>
    <property type="match status" value="1"/>
</dbReference>
<name>A0AAV5L9J5_9ROSI</name>
<keyword evidence="3" id="KW-0408">Iron</keyword>
<keyword evidence="6" id="KW-1185">Reference proteome</keyword>
<evidence type="ECO:0000313" key="5">
    <source>
        <dbReference type="EMBL" id="GKV33827.1"/>
    </source>
</evidence>
<dbReference type="GO" id="GO:0005506">
    <property type="term" value="F:iron ion binding"/>
    <property type="evidence" value="ECO:0007669"/>
    <property type="project" value="InterPro"/>
</dbReference>
<protein>
    <recommendedName>
        <fullName evidence="7">Cytochrome P450</fullName>
    </recommendedName>
</protein>
<dbReference type="InterPro" id="IPR036396">
    <property type="entry name" value="Cyt_P450_sf"/>
</dbReference>
<keyword evidence="4" id="KW-0472">Membrane</keyword>
<gene>
    <name evidence="5" type="ORF">SLEP1_g42279</name>
</gene>
<dbReference type="GO" id="GO:0020037">
    <property type="term" value="F:heme binding"/>
    <property type="evidence" value="ECO:0007669"/>
    <property type="project" value="InterPro"/>
</dbReference>
<comment type="similarity">
    <text evidence="1">Belongs to the cytochrome P450 family.</text>
</comment>
<evidence type="ECO:0000256" key="2">
    <source>
        <dbReference type="ARBA" id="ARBA00022723"/>
    </source>
</evidence>
<dbReference type="InterPro" id="IPR002401">
    <property type="entry name" value="Cyt_P450_E_grp-I"/>
</dbReference>
<dbReference type="PANTHER" id="PTHR47955:SF15">
    <property type="entry name" value="CYTOCHROME P450 71A2-LIKE"/>
    <property type="match status" value="1"/>
</dbReference>
<dbReference type="InterPro" id="IPR001128">
    <property type="entry name" value="Cyt_P450"/>
</dbReference>
<dbReference type="GO" id="GO:0004497">
    <property type="term" value="F:monooxygenase activity"/>
    <property type="evidence" value="ECO:0007669"/>
    <property type="project" value="InterPro"/>
</dbReference>
<sequence length="206" mass="23028">MTSLLTTLGSLVLGGFLLLFSLPLYLKLRRASKLNLPPSPPKLPILGNLHQLGKLPHRSLLALSHKYGPLMFLHIGQSPTLVVSSAEMAREIMKNHDVVFSSRPNSMAAEILFYGRTDIGFAPYGEYWRQLRKICVLQLLSIKRVQSFQFVREEEVTVLIDKLRSAALERSSLPGGETEKLDMDEAFGLTTGKKSPLHLVPILHFP</sequence>
<dbReference type="GO" id="GO:0016705">
    <property type="term" value="F:oxidoreductase activity, acting on paired donors, with incorporation or reduction of molecular oxygen"/>
    <property type="evidence" value="ECO:0007669"/>
    <property type="project" value="InterPro"/>
</dbReference>
<dbReference type="AlphaFoldDB" id="A0AAV5L9J5"/>
<organism evidence="5 6">
    <name type="scientific">Rubroshorea leprosula</name>
    <dbReference type="NCBI Taxonomy" id="152421"/>
    <lineage>
        <taxon>Eukaryota</taxon>
        <taxon>Viridiplantae</taxon>
        <taxon>Streptophyta</taxon>
        <taxon>Embryophyta</taxon>
        <taxon>Tracheophyta</taxon>
        <taxon>Spermatophyta</taxon>
        <taxon>Magnoliopsida</taxon>
        <taxon>eudicotyledons</taxon>
        <taxon>Gunneridae</taxon>
        <taxon>Pentapetalae</taxon>
        <taxon>rosids</taxon>
        <taxon>malvids</taxon>
        <taxon>Malvales</taxon>
        <taxon>Dipterocarpaceae</taxon>
        <taxon>Rubroshorea</taxon>
    </lineage>
</organism>
<keyword evidence="4" id="KW-1133">Transmembrane helix</keyword>
<evidence type="ECO:0000256" key="1">
    <source>
        <dbReference type="ARBA" id="ARBA00010617"/>
    </source>
</evidence>
<feature type="transmembrane region" description="Helical" evidence="4">
    <location>
        <begin position="6"/>
        <end position="26"/>
    </location>
</feature>
<evidence type="ECO:0000313" key="6">
    <source>
        <dbReference type="Proteomes" id="UP001054252"/>
    </source>
</evidence>
<dbReference type="SUPFAM" id="SSF48264">
    <property type="entry name" value="Cytochrome P450"/>
    <property type="match status" value="1"/>
</dbReference>
<dbReference type="Pfam" id="PF00067">
    <property type="entry name" value="p450"/>
    <property type="match status" value="1"/>
</dbReference>
<evidence type="ECO:0000256" key="3">
    <source>
        <dbReference type="ARBA" id="ARBA00023004"/>
    </source>
</evidence>
<reference evidence="5 6" key="1">
    <citation type="journal article" date="2021" name="Commun. Biol.">
        <title>The genome of Shorea leprosula (Dipterocarpaceae) highlights the ecological relevance of drought in aseasonal tropical rainforests.</title>
        <authorList>
            <person name="Ng K.K.S."/>
            <person name="Kobayashi M.J."/>
            <person name="Fawcett J.A."/>
            <person name="Hatakeyama M."/>
            <person name="Paape T."/>
            <person name="Ng C.H."/>
            <person name="Ang C.C."/>
            <person name="Tnah L.H."/>
            <person name="Lee C.T."/>
            <person name="Nishiyama T."/>
            <person name="Sese J."/>
            <person name="O'Brien M.J."/>
            <person name="Copetti D."/>
            <person name="Mohd Noor M.I."/>
            <person name="Ong R.C."/>
            <person name="Putra M."/>
            <person name="Sireger I.Z."/>
            <person name="Indrioko S."/>
            <person name="Kosugi Y."/>
            <person name="Izuno A."/>
            <person name="Isagi Y."/>
            <person name="Lee S.L."/>
            <person name="Shimizu K.K."/>
        </authorList>
    </citation>
    <scope>NUCLEOTIDE SEQUENCE [LARGE SCALE GENOMIC DNA]</scope>
    <source>
        <strain evidence="5">214</strain>
    </source>
</reference>
<dbReference type="PRINTS" id="PR00463">
    <property type="entry name" value="EP450I"/>
</dbReference>